<dbReference type="Pfam" id="PF00582">
    <property type="entry name" value="Usp"/>
    <property type="match status" value="2"/>
</dbReference>
<dbReference type="AlphaFoldDB" id="A0A7V4JP02"/>
<feature type="domain" description="UspA" evidence="2">
    <location>
        <begin position="7"/>
        <end position="148"/>
    </location>
</feature>
<comment type="similarity">
    <text evidence="1">Belongs to the universal stress protein A family.</text>
</comment>
<comment type="caution">
    <text evidence="3">The sequence shown here is derived from an EMBL/GenBank/DDBJ whole genome shotgun (WGS) entry which is preliminary data.</text>
</comment>
<evidence type="ECO:0000259" key="2">
    <source>
        <dbReference type="Pfam" id="PF00582"/>
    </source>
</evidence>
<evidence type="ECO:0000256" key="1">
    <source>
        <dbReference type="ARBA" id="ARBA00008791"/>
    </source>
</evidence>
<gene>
    <name evidence="3" type="ORF">ENU91_00280</name>
</gene>
<dbReference type="InterPro" id="IPR006015">
    <property type="entry name" value="Universal_stress_UspA"/>
</dbReference>
<dbReference type="PANTHER" id="PTHR46268">
    <property type="entry name" value="STRESS RESPONSE PROTEIN NHAX"/>
    <property type="match status" value="1"/>
</dbReference>
<dbReference type="InterPro" id="IPR014729">
    <property type="entry name" value="Rossmann-like_a/b/a_fold"/>
</dbReference>
<protein>
    <submittedName>
        <fullName evidence="3">Universal stress protein</fullName>
    </submittedName>
</protein>
<dbReference type="PRINTS" id="PR01438">
    <property type="entry name" value="UNVRSLSTRESS"/>
</dbReference>
<dbReference type="EMBL" id="DTEI01000007">
    <property type="protein sequence ID" value="HGU15095.1"/>
    <property type="molecule type" value="Genomic_DNA"/>
</dbReference>
<proteinExistence type="inferred from homology"/>
<dbReference type="InterPro" id="IPR006016">
    <property type="entry name" value="UspA"/>
</dbReference>
<evidence type="ECO:0000313" key="3">
    <source>
        <dbReference type="EMBL" id="HGU15095.1"/>
    </source>
</evidence>
<feature type="domain" description="UspA" evidence="2">
    <location>
        <begin position="155"/>
        <end position="289"/>
    </location>
</feature>
<dbReference type="CDD" id="cd00293">
    <property type="entry name" value="USP-like"/>
    <property type="match status" value="2"/>
</dbReference>
<organism evidence="3">
    <name type="scientific">Thermodesulfobacterium geofontis</name>
    <dbReference type="NCBI Taxonomy" id="1295609"/>
    <lineage>
        <taxon>Bacteria</taxon>
        <taxon>Pseudomonadati</taxon>
        <taxon>Thermodesulfobacteriota</taxon>
        <taxon>Thermodesulfobacteria</taxon>
        <taxon>Thermodesulfobacteriales</taxon>
        <taxon>Thermodesulfobacteriaceae</taxon>
        <taxon>Thermodesulfobacterium</taxon>
    </lineage>
</organism>
<dbReference type="SUPFAM" id="SSF52402">
    <property type="entry name" value="Adenine nucleotide alpha hydrolases-like"/>
    <property type="match status" value="2"/>
</dbReference>
<sequence length="294" mass="32831">MKVFQLYGKILVACGLEPSGLHAFKEIIKYVKEDVKPIIVLSVVPFYEEFYEGDLYLLAFKDIWGKFYKPFEEVLKKAKEIGDQEKVIVKTVLEEGDPFTKIVDTALSENCDLIVLGRKKDLGLMGKLLGVNIARTIGHSSVDILVIPEGSNLSFHKILVPIDGSIYSEIALKKACKIAQTFSSELLILSVVDIPIEISTEYPDLRERVYNKAKNILERAQKFTENLCKKVEADIKEGDPGEKILSFIKEKGIETVVIGSHGKTGMKRLLMGSVAEKVLTFTSTPVLISKSLEF</sequence>
<name>A0A7V4JP02_9BACT</name>
<dbReference type="Gene3D" id="3.40.50.620">
    <property type="entry name" value="HUPs"/>
    <property type="match status" value="2"/>
</dbReference>
<reference evidence="3" key="1">
    <citation type="journal article" date="2020" name="mSystems">
        <title>Genome- and Community-Level Interaction Insights into Carbon Utilization and Element Cycling Functions of Hydrothermarchaeota in Hydrothermal Sediment.</title>
        <authorList>
            <person name="Zhou Z."/>
            <person name="Liu Y."/>
            <person name="Xu W."/>
            <person name="Pan J."/>
            <person name="Luo Z.H."/>
            <person name="Li M."/>
        </authorList>
    </citation>
    <scope>NUCLEOTIDE SEQUENCE [LARGE SCALE GENOMIC DNA]</scope>
    <source>
        <strain evidence="3">SpSt-711</strain>
    </source>
</reference>
<accession>A0A7V4JP02</accession>
<dbReference type="PANTHER" id="PTHR46268:SF6">
    <property type="entry name" value="UNIVERSAL STRESS PROTEIN UP12"/>
    <property type="match status" value="1"/>
</dbReference>